<evidence type="ECO:0000313" key="2">
    <source>
        <dbReference type="Proteomes" id="UP001054837"/>
    </source>
</evidence>
<accession>A0AAV4S982</accession>
<dbReference type="Proteomes" id="UP001054837">
    <property type="component" value="Unassembled WGS sequence"/>
</dbReference>
<sequence>MQDESLKHLMHELRNNGQRRRNFQTNSTVLIYLSQEVLRLAMRTGIAKSTKHWLSNFLTKWSMECSHLQHCPPPSELISILKLILDDDA</sequence>
<proteinExistence type="predicted"/>
<dbReference type="EMBL" id="BPLQ01007314">
    <property type="protein sequence ID" value="GIY29499.1"/>
    <property type="molecule type" value="Genomic_DNA"/>
</dbReference>
<evidence type="ECO:0000313" key="1">
    <source>
        <dbReference type="EMBL" id="GIY29499.1"/>
    </source>
</evidence>
<name>A0AAV4S982_9ARAC</name>
<organism evidence="1 2">
    <name type="scientific">Caerostris darwini</name>
    <dbReference type="NCBI Taxonomy" id="1538125"/>
    <lineage>
        <taxon>Eukaryota</taxon>
        <taxon>Metazoa</taxon>
        <taxon>Ecdysozoa</taxon>
        <taxon>Arthropoda</taxon>
        <taxon>Chelicerata</taxon>
        <taxon>Arachnida</taxon>
        <taxon>Araneae</taxon>
        <taxon>Araneomorphae</taxon>
        <taxon>Entelegynae</taxon>
        <taxon>Araneoidea</taxon>
        <taxon>Araneidae</taxon>
        <taxon>Caerostris</taxon>
    </lineage>
</organism>
<reference evidence="1 2" key="1">
    <citation type="submission" date="2021-06" db="EMBL/GenBank/DDBJ databases">
        <title>Caerostris darwini draft genome.</title>
        <authorList>
            <person name="Kono N."/>
            <person name="Arakawa K."/>
        </authorList>
    </citation>
    <scope>NUCLEOTIDE SEQUENCE [LARGE SCALE GENOMIC DNA]</scope>
</reference>
<comment type="caution">
    <text evidence="1">The sequence shown here is derived from an EMBL/GenBank/DDBJ whole genome shotgun (WGS) entry which is preliminary data.</text>
</comment>
<protein>
    <submittedName>
        <fullName evidence="1">Uncharacterized protein</fullName>
    </submittedName>
</protein>
<gene>
    <name evidence="1" type="ORF">CDAR_534261</name>
</gene>
<keyword evidence="2" id="KW-1185">Reference proteome</keyword>
<dbReference type="AlphaFoldDB" id="A0AAV4S982"/>